<feature type="chain" id="PRO_5003898739" description="Lipoprotein" evidence="1">
    <location>
        <begin position="22"/>
        <end position="120"/>
    </location>
</feature>
<keyword evidence="1" id="KW-0732">Signal</keyword>
<dbReference type="PROSITE" id="PS51257">
    <property type="entry name" value="PROKAR_LIPOPROTEIN"/>
    <property type="match status" value="1"/>
</dbReference>
<sequence length="120" mass="12867">MKALLLLSVTALLFLSGCASAVKRHELAQKHLNKDVNCDKASADIATLESHKSTTREKWVNGVASVLPTSILLNVILGEFGSRAAIATGAFDETVERKIKAIESGCMLVDSQADLMLVKQ</sequence>
<evidence type="ECO:0008006" key="4">
    <source>
        <dbReference type="Google" id="ProtNLM"/>
    </source>
</evidence>
<accession>K6ZY84</accession>
<keyword evidence="3" id="KW-1185">Reference proteome</keyword>
<organism evidence="2 3">
    <name type="scientific">Paraglaciecola polaris LMG 21857</name>
    <dbReference type="NCBI Taxonomy" id="1129793"/>
    <lineage>
        <taxon>Bacteria</taxon>
        <taxon>Pseudomonadati</taxon>
        <taxon>Pseudomonadota</taxon>
        <taxon>Gammaproteobacteria</taxon>
        <taxon>Alteromonadales</taxon>
        <taxon>Alteromonadaceae</taxon>
        <taxon>Paraglaciecola</taxon>
    </lineage>
</organism>
<dbReference type="EMBL" id="BAER01000072">
    <property type="protein sequence ID" value="GAC33708.1"/>
    <property type="molecule type" value="Genomic_DNA"/>
</dbReference>
<dbReference type="STRING" id="1129793.GPLA_2814"/>
<gene>
    <name evidence="2" type="ORF">GPLA_2814</name>
</gene>
<proteinExistence type="predicted"/>
<evidence type="ECO:0000313" key="2">
    <source>
        <dbReference type="EMBL" id="GAC33708.1"/>
    </source>
</evidence>
<dbReference type="RefSeq" id="WP_007105475.1">
    <property type="nucleotide sequence ID" value="NZ_BAER01000072.1"/>
</dbReference>
<dbReference type="Proteomes" id="UP000006322">
    <property type="component" value="Unassembled WGS sequence"/>
</dbReference>
<dbReference type="OrthoDB" id="6386780at2"/>
<evidence type="ECO:0000313" key="3">
    <source>
        <dbReference type="Proteomes" id="UP000006322"/>
    </source>
</evidence>
<evidence type="ECO:0000256" key="1">
    <source>
        <dbReference type="SAM" id="SignalP"/>
    </source>
</evidence>
<reference evidence="3" key="1">
    <citation type="journal article" date="2014" name="Environ. Microbiol.">
        <title>Comparative genomics of the marine bacterial genus Glaciecola reveals the high degree of genomic diversity and genomic characteristic for cold adaptation.</title>
        <authorList>
            <person name="Qin Q.L."/>
            <person name="Xie B.B."/>
            <person name="Yu Y."/>
            <person name="Shu Y.L."/>
            <person name="Rong J.C."/>
            <person name="Zhang Y.J."/>
            <person name="Zhao D.L."/>
            <person name="Chen X.L."/>
            <person name="Zhang X.Y."/>
            <person name="Chen B."/>
            <person name="Zhou B.C."/>
            <person name="Zhang Y.Z."/>
        </authorList>
    </citation>
    <scope>NUCLEOTIDE SEQUENCE [LARGE SCALE GENOMIC DNA]</scope>
    <source>
        <strain evidence="3">LMG 21857</strain>
    </source>
</reference>
<comment type="caution">
    <text evidence="2">The sequence shown here is derived from an EMBL/GenBank/DDBJ whole genome shotgun (WGS) entry which is preliminary data.</text>
</comment>
<name>K6ZY84_9ALTE</name>
<protein>
    <recommendedName>
        <fullName evidence="4">Lipoprotein</fullName>
    </recommendedName>
</protein>
<dbReference type="AlphaFoldDB" id="K6ZY84"/>
<feature type="signal peptide" evidence="1">
    <location>
        <begin position="1"/>
        <end position="21"/>
    </location>
</feature>